<dbReference type="PROSITE" id="PS51873">
    <property type="entry name" value="TRIAD"/>
    <property type="match status" value="1"/>
</dbReference>
<dbReference type="SMART" id="SM00647">
    <property type="entry name" value="IBR"/>
    <property type="match status" value="1"/>
</dbReference>
<dbReference type="PROSITE" id="PS00518">
    <property type="entry name" value="ZF_RING_1"/>
    <property type="match status" value="1"/>
</dbReference>
<gene>
    <name evidence="14" type="ORF">BC938DRAFT_476359</name>
</gene>
<dbReference type="EC" id="2.3.2.31" evidence="2"/>
<keyword evidence="5" id="KW-0677">Repeat</keyword>
<feature type="compositionally biased region" description="Polar residues" evidence="11">
    <location>
        <begin position="1"/>
        <end position="10"/>
    </location>
</feature>
<evidence type="ECO:0000313" key="14">
    <source>
        <dbReference type="EMBL" id="RUS32066.1"/>
    </source>
</evidence>
<evidence type="ECO:0000256" key="9">
    <source>
        <dbReference type="PROSITE-ProRule" id="PRU00175"/>
    </source>
</evidence>
<keyword evidence="10" id="KW-0175">Coiled coil</keyword>
<feature type="compositionally biased region" description="Low complexity" evidence="11">
    <location>
        <begin position="19"/>
        <end position="31"/>
    </location>
</feature>
<dbReference type="InterPro" id="IPR013083">
    <property type="entry name" value="Znf_RING/FYVE/PHD"/>
</dbReference>
<feature type="domain" description="RING-type" evidence="13">
    <location>
        <begin position="626"/>
        <end position="804"/>
    </location>
</feature>
<dbReference type="SUPFAM" id="SSF57850">
    <property type="entry name" value="RING/U-box"/>
    <property type="match status" value="2"/>
</dbReference>
<accession>A0A433QQK6</accession>
<evidence type="ECO:0000256" key="10">
    <source>
        <dbReference type="SAM" id="Coils"/>
    </source>
</evidence>
<evidence type="ECO:0000256" key="6">
    <source>
        <dbReference type="ARBA" id="ARBA00022771"/>
    </source>
</evidence>
<dbReference type="EMBL" id="RBNJ01002344">
    <property type="protein sequence ID" value="RUS32066.1"/>
    <property type="molecule type" value="Genomic_DNA"/>
</dbReference>
<evidence type="ECO:0000259" key="12">
    <source>
        <dbReference type="PROSITE" id="PS50089"/>
    </source>
</evidence>
<dbReference type="Proteomes" id="UP000274822">
    <property type="component" value="Unassembled WGS sequence"/>
</dbReference>
<dbReference type="AlphaFoldDB" id="A0A433QQK6"/>
<dbReference type="PANTHER" id="PTHR11685">
    <property type="entry name" value="RBR FAMILY RING FINGER AND IBR DOMAIN-CONTAINING"/>
    <property type="match status" value="1"/>
</dbReference>
<evidence type="ECO:0000256" key="5">
    <source>
        <dbReference type="ARBA" id="ARBA00022737"/>
    </source>
</evidence>
<evidence type="ECO:0000256" key="11">
    <source>
        <dbReference type="SAM" id="MobiDB-lite"/>
    </source>
</evidence>
<reference evidence="14 15" key="1">
    <citation type="journal article" date="2018" name="New Phytol.">
        <title>Phylogenomics of Endogonaceae and evolution of mycorrhizas within Mucoromycota.</title>
        <authorList>
            <person name="Chang Y."/>
            <person name="Desiro A."/>
            <person name="Na H."/>
            <person name="Sandor L."/>
            <person name="Lipzen A."/>
            <person name="Clum A."/>
            <person name="Barry K."/>
            <person name="Grigoriev I.V."/>
            <person name="Martin F.M."/>
            <person name="Stajich J.E."/>
            <person name="Smith M.E."/>
            <person name="Bonito G."/>
            <person name="Spatafora J.W."/>
        </authorList>
    </citation>
    <scope>NUCLEOTIDE SEQUENCE [LARGE SCALE GENOMIC DNA]</scope>
    <source>
        <strain evidence="14 15">AD002</strain>
    </source>
</reference>
<dbReference type="InterPro" id="IPR002867">
    <property type="entry name" value="IBR_dom"/>
</dbReference>
<comment type="catalytic activity">
    <reaction evidence="1">
        <text>[E2 ubiquitin-conjugating enzyme]-S-ubiquitinyl-L-cysteine + [acceptor protein]-L-lysine = [E2 ubiquitin-conjugating enzyme]-L-cysteine + [acceptor protein]-N(6)-ubiquitinyl-L-lysine.</text>
        <dbReference type="EC" id="2.3.2.31"/>
    </reaction>
</comment>
<name>A0A433QQK6_9FUNG</name>
<feature type="compositionally biased region" description="Basic and acidic residues" evidence="11">
    <location>
        <begin position="35"/>
        <end position="51"/>
    </location>
</feature>
<keyword evidence="4" id="KW-0479">Metal-binding</keyword>
<evidence type="ECO:0000313" key="15">
    <source>
        <dbReference type="Proteomes" id="UP000274822"/>
    </source>
</evidence>
<proteinExistence type="predicted"/>
<dbReference type="InterPro" id="IPR044066">
    <property type="entry name" value="TRIAD_supradom"/>
</dbReference>
<evidence type="ECO:0000256" key="3">
    <source>
        <dbReference type="ARBA" id="ARBA00022679"/>
    </source>
</evidence>
<feature type="compositionally biased region" description="Polar residues" evidence="11">
    <location>
        <begin position="458"/>
        <end position="469"/>
    </location>
</feature>
<evidence type="ECO:0000256" key="4">
    <source>
        <dbReference type="ARBA" id="ARBA00022723"/>
    </source>
</evidence>
<dbReference type="Gene3D" id="3.30.40.10">
    <property type="entry name" value="Zinc/RING finger domain, C3HC4 (zinc finger)"/>
    <property type="match status" value="1"/>
</dbReference>
<feature type="domain" description="RING-type" evidence="12">
    <location>
        <begin position="630"/>
        <end position="678"/>
    </location>
</feature>
<feature type="compositionally biased region" description="Basic and acidic residues" evidence="11">
    <location>
        <begin position="413"/>
        <end position="424"/>
    </location>
</feature>
<keyword evidence="3" id="KW-0808">Transferase</keyword>
<sequence>MSVSDAQGNEISGPRLSRRPSIVSIFSIPPSYDQVTREGPPDDTADDRIVLEENAFEVQGPEPPPYLIPQDSSPPRHELDAPPPPNTNTSNDSAPPSPPLPASSTTLSLPSDTDPPTSTPFDTDPPTSTPSDPLPLPPIQTSRTDAPPGTLKVISVSGLSQYTTGAASSCIPSCMEACFQVLYGSPLRLTTLDNILKAGSQYRGASHIEASELQSTLKRYRDTIEMVGELHYPIVALGTLVSDLCNEARRQKCPLAAIITKPPESIMIAVHPDAERPIILFDSHPRPRLHPDGAAFVRFPESPVLVTYLRHLFPRPQDLHLKDLDVYTATIMGSVSVLAFKARKGVEGVQTTLDERELMVLEMQYDSFALQQENLRLSEKMESMKKEHQREVTDFEEIIRTISDELMAVRLQMEERGGRRRDESYSNNNGRGDEQPRLGFRDRAVQMLWGKPPPESGRSAQSPRQQDFAYSSMERGSMAGSSGEQDFAYSAMEKGSMTGSSGEQDFAHRSQPPSVMAGSFADQNFAHRPQPSSVMAESSGERQQVNSHNEQHRGPTPLRHSHANRPGWVSSYQSDFELAQRLSQEDLALEQLKRDQAVAMRLQEEFALEESRYRTDRSQAESISQNILECPICSDNYPVDDTFHLDSCEHSFCRSCAARYIQNAVESRTFPCLCPCCKAAETSSSSSGAHEIPQQMILSVLSEREQVVWLEMERERGITSDSTVKFVYCRNGKCGKPIEAGVMGETEGLAHVSCPYCNHDWCEKCGLDTWHKGVNCAKYQQWKTDNGKADELTDKIVLEKGFVV</sequence>
<dbReference type="GO" id="GO:0008270">
    <property type="term" value="F:zinc ion binding"/>
    <property type="evidence" value="ECO:0007669"/>
    <property type="project" value="UniProtKB-KW"/>
</dbReference>
<dbReference type="InterPro" id="IPR031127">
    <property type="entry name" value="E3_UB_ligase_RBR"/>
</dbReference>
<evidence type="ECO:0000256" key="8">
    <source>
        <dbReference type="ARBA" id="ARBA00022833"/>
    </source>
</evidence>
<dbReference type="Pfam" id="PF01485">
    <property type="entry name" value="IBR"/>
    <property type="match status" value="1"/>
</dbReference>
<organism evidence="14 15">
    <name type="scientific">Jimgerdemannia flammicorona</name>
    <dbReference type="NCBI Taxonomy" id="994334"/>
    <lineage>
        <taxon>Eukaryota</taxon>
        <taxon>Fungi</taxon>
        <taxon>Fungi incertae sedis</taxon>
        <taxon>Mucoromycota</taxon>
        <taxon>Mucoromycotina</taxon>
        <taxon>Endogonomycetes</taxon>
        <taxon>Endogonales</taxon>
        <taxon>Endogonaceae</taxon>
        <taxon>Jimgerdemannia</taxon>
    </lineage>
</organism>
<feature type="compositionally biased region" description="Low complexity" evidence="11">
    <location>
        <begin position="102"/>
        <end position="131"/>
    </location>
</feature>
<dbReference type="GO" id="GO:0061630">
    <property type="term" value="F:ubiquitin protein ligase activity"/>
    <property type="evidence" value="ECO:0007669"/>
    <property type="project" value="UniProtKB-EC"/>
</dbReference>
<keyword evidence="7" id="KW-0833">Ubl conjugation pathway</keyword>
<dbReference type="GO" id="GO:0016567">
    <property type="term" value="P:protein ubiquitination"/>
    <property type="evidence" value="ECO:0007669"/>
    <property type="project" value="InterPro"/>
</dbReference>
<keyword evidence="15" id="KW-1185">Reference proteome</keyword>
<keyword evidence="8" id="KW-0862">Zinc</keyword>
<dbReference type="InterPro" id="IPR001841">
    <property type="entry name" value="Znf_RING"/>
</dbReference>
<protein>
    <recommendedName>
        <fullName evidence="2">RBR-type E3 ubiquitin transferase</fullName>
        <ecNumber evidence="2">2.3.2.31</ecNumber>
    </recommendedName>
</protein>
<feature type="coiled-coil region" evidence="10">
    <location>
        <begin position="378"/>
        <end position="405"/>
    </location>
</feature>
<dbReference type="CDD" id="cd20335">
    <property type="entry name" value="BRcat_RBR"/>
    <property type="match status" value="1"/>
</dbReference>
<feature type="compositionally biased region" description="Polar residues" evidence="11">
    <location>
        <begin position="530"/>
        <end position="548"/>
    </location>
</feature>
<feature type="region of interest" description="Disordered" evidence="11">
    <location>
        <begin position="413"/>
        <end position="566"/>
    </location>
</feature>
<evidence type="ECO:0000256" key="2">
    <source>
        <dbReference type="ARBA" id="ARBA00012251"/>
    </source>
</evidence>
<evidence type="ECO:0000259" key="13">
    <source>
        <dbReference type="PROSITE" id="PS51873"/>
    </source>
</evidence>
<comment type="caution">
    <text evidence="14">The sequence shown here is derived from an EMBL/GenBank/DDBJ whole genome shotgun (WGS) entry which is preliminary data.</text>
</comment>
<dbReference type="InterPro" id="IPR017907">
    <property type="entry name" value="Znf_RING_CS"/>
</dbReference>
<feature type="region of interest" description="Disordered" evidence="11">
    <location>
        <begin position="1"/>
        <end position="149"/>
    </location>
</feature>
<dbReference type="PROSITE" id="PS50089">
    <property type="entry name" value="ZF_RING_2"/>
    <property type="match status" value="1"/>
</dbReference>
<evidence type="ECO:0000256" key="1">
    <source>
        <dbReference type="ARBA" id="ARBA00001798"/>
    </source>
</evidence>
<keyword evidence="6 9" id="KW-0863">Zinc-finger</keyword>
<feature type="compositionally biased region" description="Basic and acidic residues" evidence="11">
    <location>
        <begin position="431"/>
        <end position="444"/>
    </location>
</feature>
<evidence type="ECO:0000256" key="7">
    <source>
        <dbReference type="ARBA" id="ARBA00022786"/>
    </source>
</evidence>